<keyword evidence="4 6" id="KW-1133">Transmembrane helix</keyword>
<evidence type="ECO:0000256" key="2">
    <source>
        <dbReference type="ARBA" id="ARBA00010131"/>
    </source>
</evidence>
<accession>A0A8S1EV57</accession>
<evidence type="ECO:0000313" key="8">
    <source>
        <dbReference type="Proteomes" id="UP000494206"/>
    </source>
</evidence>
<dbReference type="Proteomes" id="UP000494206">
    <property type="component" value="Unassembled WGS sequence"/>
</dbReference>
<keyword evidence="5 6" id="KW-0472">Membrane</keyword>
<comment type="similarity">
    <text evidence="2">Belongs to the ODR-4 family.</text>
</comment>
<dbReference type="PANTHER" id="PTHR33966">
    <property type="entry name" value="PROTEIN ODR-4 HOMOLOG"/>
    <property type="match status" value="1"/>
</dbReference>
<evidence type="ECO:0000313" key="7">
    <source>
        <dbReference type="EMBL" id="CAB3401855.1"/>
    </source>
</evidence>
<name>A0A8S1EV57_9PELO</name>
<dbReference type="AlphaFoldDB" id="A0A8S1EV57"/>
<comment type="subcellular location">
    <subcellularLocation>
        <location evidence="1">Membrane</location>
    </subcellularLocation>
</comment>
<evidence type="ECO:0000256" key="5">
    <source>
        <dbReference type="ARBA" id="ARBA00023136"/>
    </source>
</evidence>
<dbReference type="PANTHER" id="PTHR33966:SF1">
    <property type="entry name" value="PROTEIN ODR-4 HOMOLOG"/>
    <property type="match status" value="1"/>
</dbReference>
<organism evidence="7 8">
    <name type="scientific">Caenorhabditis bovis</name>
    <dbReference type="NCBI Taxonomy" id="2654633"/>
    <lineage>
        <taxon>Eukaryota</taxon>
        <taxon>Metazoa</taxon>
        <taxon>Ecdysozoa</taxon>
        <taxon>Nematoda</taxon>
        <taxon>Chromadorea</taxon>
        <taxon>Rhabditida</taxon>
        <taxon>Rhabditina</taxon>
        <taxon>Rhabditomorpha</taxon>
        <taxon>Rhabditoidea</taxon>
        <taxon>Rhabditidae</taxon>
        <taxon>Peloderinae</taxon>
        <taxon>Caenorhabditis</taxon>
    </lineage>
</organism>
<dbReference type="GO" id="GO:0008104">
    <property type="term" value="P:intracellular protein localization"/>
    <property type="evidence" value="ECO:0007669"/>
    <property type="project" value="TreeGrafter"/>
</dbReference>
<keyword evidence="3 6" id="KW-0812">Transmembrane</keyword>
<evidence type="ECO:0000256" key="6">
    <source>
        <dbReference type="SAM" id="Phobius"/>
    </source>
</evidence>
<dbReference type="InterPro" id="IPR029454">
    <property type="entry name" value="ODR-4-like"/>
</dbReference>
<reference evidence="7 8" key="1">
    <citation type="submission" date="2020-04" db="EMBL/GenBank/DDBJ databases">
        <authorList>
            <person name="Laetsch R D."/>
            <person name="Stevens L."/>
            <person name="Kumar S."/>
            <person name="Blaxter L. M."/>
        </authorList>
    </citation>
    <scope>NUCLEOTIDE SEQUENCE [LARGE SCALE GENOMIC DNA]</scope>
</reference>
<evidence type="ECO:0000256" key="3">
    <source>
        <dbReference type="ARBA" id="ARBA00022692"/>
    </source>
</evidence>
<keyword evidence="8" id="KW-1185">Reference proteome</keyword>
<evidence type="ECO:0000256" key="4">
    <source>
        <dbReference type="ARBA" id="ARBA00022989"/>
    </source>
</evidence>
<protein>
    <submittedName>
        <fullName evidence="7">Uncharacterized protein</fullName>
    </submittedName>
</protein>
<comment type="caution">
    <text evidence="7">The sequence shown here is derived from an EMBL/GenBank/DDBJ whole genome shotgun (WGS) entry which is preliminary data.</text>
</comment>
<gene>
    <name evidence="7" type="ORF">CBOVIS_LOCUS4543</name>
</gene>
<dbReference type="GO" id="GO:0012505">
    <property type="term" value="C:endomembrane system"/>
    <property type="evidence" value="ECO:0007669"/>
    <property type="project" value="TreeGrafter"/>
</dbReference>
<feature type="transmembrane region" description="Helical" evidence="6">
    <location>
        <begin position="420"/>
        <end position="439"/>
    </location>
</feature>
<proteinExistence type="inferred from homology"/>
<dbReference type="EMBL" id="CADEPM010000003">
    <property type="protein sequence ID" value="CAB3401855.1"/>
    <property type="molecule type" value="Genomic_DNA"/>
</dbReference>
<evidence type="ECO:0000256" key="1">
    <source>
        <dbReference type="ARBA" id="ARBA00004370"/>
    </source>
</evidence>
<dbReference type="Pfam" id="PF14778">
    <property type="entry name" value="ODR4-like"/>
    <property type="match status" value="1"/>
</dbReference>
<dbReference type="GO" id="GO:0016020">
    <property type="term" value="C:membrane"/>
    <property type="evidence" value="ECO:0007669"/>
    <property type="project" value="UniProtKB-SubCell"/>
</dbReference>
<dbReference type="OrthoDB" id="21458at2759"/>
<sequence>MILLDQQLDEWVQKSAKNHVFVETEKKIPASAYFLIGSFSSDGDIHVAHASKCPMHMSALAEDADEKSKLLDDEWMSDNAERLLRILPGGIHIIGIAWFSSRAEFDARRNSIRKTMARVQKMNNSLTTMGLDGSISEQMVTVFYETPGTKPEGYLMDFLNRGAETAAKINFQKLEWISLVSNASARVVFNVPLKDEKNPDFYRDFVATIRQFATNFFTCDLMLLDGVVRDDNEPLIKDLKKNKKSTVEAQLFLNPLYNRSNQATEEVASNLHEVMFDIELRAAVPIRTNVKDAKRALKHHLIRNLCSRAELHYESMEVVEEVNPSSSPSVHQLPRPCTTVLYSQPSILLNDFLFEADSVEDAQKNFDDMMDLQTSIEHVDDGWERALTPEEMDAIRQPIEDLKYVEYDPSADTCCTTRTLLITIAIIIGLIASIIYFTVAHS</sequence>